<dbReference type="PANTHER" id="PTHR12618:SF20">
    <property type="entry name" value="PHD AND RING FINGER DOMAIN-CONTAINING PROTEIN 1"/>
    <property type="match status" value="1"/>
</dbReference>
<evidence type="ECO:0000256" key="4">
    <source>
        <dbReference type="PROSITE-ProRule" id="PRU00146"/>
    </source>
</evidence>
<gene>
    <name evidence="7" type="primary">LOC100907817</name>
</gene>
<evidence type="ECO:0000256" key="2">
    <source>
        <dbReference type="ARBA" id="ARBA00022771"/>
    </source>
</evidence>
<dbReference type="InterPro" id="IPR013083">
    <property type="entry name" value="Znf_RING/FYVE/PHD"/>
</dbReference>
<evidence type="ECO:0000313" key="6">
    <source>
        <dbReference type="Proteomes" id="UP000694867"/>
    </source>
</evidence>
<name>A0AAJ7L6V5_9ACAR</name>
<keyword evidence="6" id="KW-1185">Reference proteome</keyword>
<dbReference type="GO" id="GO:0008270">
    <property type="term" value="F:zinc ion binding"/>
    <property type="evidence" value="ECO:0007669"/>
    <property type="project" value="UniProtKB-KW"/>
</dbReference>
<dbReference type="Proteomes" id="UP000694867">
    <property type="component" value="Unplaced"/>
</dbReference>
<dbReference type="PROSITE" id="PS50016">
    <property type="entry name" value="ZF_PHD_2"/>
    <property type="match status" value="1"/>
</dbReference>
<dbReference type="AlphaFoldDB" id="A0AAJ7L6V5"/>
<dbReference type="InterPro" id="IPR019786">
    <property type="entry name" value="Zinc_finger_PHD-type_CS"/>
</dbReference>
<evidence type="ECO:0000313" key="7">
    <source>
        <dbReference type="RefSeq" id="XP_018496009.1"/>
    </source>
</evidence>
<dbReference type="GeneID" id="100907817"/>
<keyword evidence="1" id="KW-0479">Metal-binding</keyword>
<dbReference type="SUPFAM" id="SSF57903">
    <property type="entry name" value="FYVE/PHD zinc finger"/>
    <property type="match status" value="1"/>
</dbReference>
<sequence length="99" mass="11060">MIRIMLGDDVLEEAHVQASSPESDRYSQYFDSIACMLCYRSDQEALLLLCDHCNDAYHCGCLSPPLPTVPEGTWYCPRCSEREVRRIQVAALSGSGLSD</sequence>
<dbReference type="InterPro" id="IPR019787">
    <property type="entry name" value="Znf_PHD-finger"/>
</dbReference>
<evidence type="ECO:0000256" key="1">
    <source>
        <dbReference type="ARBA" id="ARBA00022723"/>
    </source>
</evidence>
<protein>
    <submittedName>
        <fullName evidence="7">Histone-lysine N-methyltransferase ATXR6 isoform X1</fullName>
    </submittedName>
</protein>
<organism evidence="6 7">
    <name type="scientific">Galendromus occidentalis</name>
    <name type="common">western predatory mite</name>
    <dbReference type="NCBI Taxonomy" id="34638"/>
    <lineage>
        <taxon>Eukaryota</taxon>
        <taxon>Metazoa</taxon>
        <taxon>Ecdysozoa</taxon>
        <taxon>Arthropoda</taxon>
        <taxon>Chelicerata</taxon>
        <taxon>Arachnida</taxon>
        <taxon>Acari</taxon>
        <taxon>Parasitiformes</taxon>
        <taxon>Mesostigmata</taxon>
        <taxon>Gamasina</taxon>
        <taxon>Phytoseioidea</taxon>
        <taxon>Phytoseiidae</taxon>
        <taxon>Typhlodrominae</taxon>
        <taxon>Galendromus</taxon>
    </lineage>
</organism>
<dbReference type="InterPro" id="IPR001965">
    <property type="entry name" value="Znf_PHD"/>
</dbReference>
<dbReference type="PANTHER" id="PTHR12618">
    <property type="entry name" value="PHD AND RING FINGER DOMAIN-CONTAINING PROTEIN 1"/>
    <property type="match status" value="1"/>
</dbReference>
<dbReference type="RefSeq" id="XP_018496009.1">
    <property type="nucleotide sequence ID" value="XM_018640493.1"/>
</dbReference>
<dbReference type="Gene3D" id="3.30.40.10">
    <property type="entry name" value="Zinc/RING finger domain, C3HC4 (zinc finger)"/>
    <property type="match status" value="1"/>
</dbReference>
<reference evidence="7" key="1">
    <citation type="submission" date="2025-08" db="UniProtKB">
        <authorList>
            <consortium name="RefSeq"/>
        </authorList>
    </citation>
    <scope>IDENTIFICATION</scope>
</reference>
<dbReference type="InterPro" id="IPR011011">
    <property type="entry name" value="Znf_FYVE_PHD"/>
</dbReference>
<keyword evidence="2 4" id="KW-0863">Zinc-finger</keyword>
<proteinExistence type="predicted"/>
<keyword evidence="3" id="KW-0862">Zinc</keyword>
<accession>A0AAJ7L6V5</accession>
<dbReference type="SMART" id="SM00249">
    <property type="entry name" value="PHD"/>
    <property type="match status" value="1"/>
</dbReference>
<evidence type="ECO:0000259" key="5">
    <source>
        <dbReference type="PROSITE" id="PS50016"/>
    </source>
</evidence>
<dbReference type="Pfam" id="PF00628">
    <property type="entry name" value="PHD"/>
    <property type="match status" value="1"/>
</dbReference>
<dbReference type="PROSITE" id="PS01359">
    <property type="entry name" value="ZF_PHD_1"/>
    <property type="match status" value="1"/>
</dbReference>
<evidence type="ECO:0000256" key="3">
    <source>
        <dbReference type="ARBA" id="ARBA00022833"/>
    </source>
</evidence>
<dbReference type="InterPro" id="IPR047157">
    <property type="entry name" value="PHRF1/Atg35"/>
</dbReference>
<feature type="domain" description="PHD-type" evidence="5">
    <location>
        <begin position="32"/>
        <end position="82"/>
    </location>
</feature>